<dbReference type="Proteomes" id="UP000647172">
    <property type="component" value="Unassembled WGS sequence"/>
</dbReference>
<accession>A0A919MNP6</accession>
<evidence type="ECO:0000313" key="3">
    <source>
        <dbReference type="Proteomes" id="UP000647172"/>
    </source>
</evidence>
<reference evidence="2" key="1">
    <citation type="submission" date="2021-01" db="EMBL/GenBank/DDBJ databases">
        <title>Whole genome shotgun sequence of Actinoplanes nipponensis NBRC 14063.</title>
        <authorList>
            <person name="Komaki H."/>
            <person name="Tamura T."/>
        </authorList>
    </citation>
    <scope>NUCLEOTIDE SEQUENCE</scope>
    <source>
        <strain evidence="2">NBRC 14063</strain>
    </source>
</reference>
<protein>
    <submittedName>
        <fullName evidence="2">MerR family transcriptional regulator</fullName>
    </submittedName>
</protein>
<dbReference type="InterPro" id="IPR010093">
    <property type="entry name" value="SinI_DNA-bd"/>
</dbReference>
<organism evidence="2 3">
    <name type="scientific">Actinoplanes nipponensis</name>
    <dbReference type="NCBI Taxonomy" id="135950"/>
    <lineage>
        <taxon>Bacteria</taxon>
        <taxon>Bacillati</taxon>
        <taxon>Actinomycetota</taxon>
        <taxon>Actinomycetes</taxon>
        <taxon>Micromonosporales</taxon>
        <taxon>Micromonosporaceae</taxon>
        <taxon>Actinoplanes</taxon>
    </lineage>
</organism>
<dbReference type="InterPro" id="IPR009061">
    <property type="entry name" value="DNA-bd_dom_put_sf"/>
</dbReference>
<dbReference type="InterPro" id="IPR041657">
    <property type="entry name" value="HTH_17"/>
</dbReference>
<feature type="domain" description="Helix-turn-helix" evidence="1">
    <location>
        <begin position="5"/>
        <end position="51"/>
    </location>
</feature>
<proteinExistence type="predicted"/>
<dbReference type="GO" id="GO:0003677">
    <property type="term" value="F:DNA binding"/>
    <property type="evidence" value="ECO:0007669"/>
    <property type="project" value="InterPro"/>
</dbReference>
<dbReference type="Pfam" id="PF12728">
    <property type="entry name" value="HTH_17"/>
    <property type="match status" value="1"/>
</dbReference>
<comment type="caution">
    <text evidence="2">The sequence shown here is derived from an EMBL/GenBank/DDBJ whole genome shotgun (WGS) entry which is preliminary data.</text>
</comment>
<dbReference type="RefSeq" id="WP_239130651.1">
    <property type="nucleotide sequence ID" value="NZ_BAAAYJ010000108.1"/>
</dbReference>
<dbReference type="AlphaFoldDB" id="A0A919MNP6"/>
<keyword evidence="3" id="KW-1185">Reference proteome</keyword>
<name>A0A919MNP6_9ACTN</name>
<dbReference type="NCBIfam" id="TIGR01764">
    <property type="entry name" value="excise"/>
    <property type="match status" value="1"/>
</dbReference>
<dbReference type="SUPFAM" id="SSF46955">
    <property type="entry name" value="Putative DNA-binding domain"/>
    <property type="match status" value="1"/>
</dbReference>
<dbReference type="Gene3D" id="1.10.1660.10">
    <property type="match status" value="1"/>
</dbReference>
<gene>
    <name evidence="2" type="ORF">Ani05nite_53350</name>
</gene>
<evidence type="ECO:0000313" key="2">
    <source>
        <dbReference type="EMBL" id="GIE51801.1"/>
    </source>
</evidence>
<dbReference type="EMBL" id="BOMQ01000063">
    <property type="protein sequence ID" value="GIE51801.1"/>
    <property type="molecule type" value="Genomic_DNA"/>
</dbReference>
<sequence length="152" mass="15593">MSNDMYSVEQVAELLGLHVRTVRAYVRQGRLKAVKIGKQYRIARGDLEALIGAPAPAAAGAGGAGHAEVSSIVQIDGLAPGAADRLSTLLTAGAQAPRGSPGPLRLQTIYDEGRSRMKIVILGGPAATADILQLLDGLLGPENGLFGTAAGR</sequence>
<evidence type="ECO:0000259" key="1">
    <source>
        <dbReference type="Pfam" id="PF12728"/>
    </source>
</evidence>